<name>A0A4V3UTR6_9GAMM</name>
<protein>
    <recommendedName>
        <fullName evidence="3">NrdH-redoxin</fullName>
    </recommendedName>
</protein>
<dbReference type="InterPro" id="IPR036249">
    <property type="entry name" value="Thioredoxin-like_sf"/>
</dbReference>
<dbReference type="InterPro" id="IPR008554">
    <property type="entry name" value="Glutaredoxin-like"/>
</dbReference>
<dbReference type="OrthoDB" id="8537427at2"/>
<dbReference type="EMBL" id="MWQO01000007">
    <property type="protein sequence ID" value="THD11691.1"/>
    <property type="molecule type" value="Genomic_DNA"/>
</dbReference>
<dbReference type="RefSeq" id="WP_081126894.1">
    <property type="nucleotide sequence ID" value="NZ_LDOS01000002.1"/>
</dbReference>
<evidence type="ECO:0000313" key="2">
    <source>
        <dbReference type="Proteomes" id="UP000307749"/>
    </source>
</evidence>
<accession>A0A4V3UTR6</accession>
<evidence type="ECO:0000313" key="1">
    <source>
        <dbReference type="EMBL" id="THD11691.1"/>
    </source>
</evidence>
<reference evidence="1 2" key="1">
    <citation type="submission" date="2017-02" db="EMBL/GenBank/DDBJ databases">
        <title>Whole genome sequencing of Metallibacterium scheffleri DSM 24874 (T).</title>
        <authorList>
            <person name="Kumar S."/>
            <person name="Patil P."/>
            <person name="Patil P.B."/>
        </authorList>
    </citation>
    <scope>NUCLEOTIDE SEQUENCE [LARGE SCALE GENOMIC DNA]</scope>
    <source>
        <strain evidence="1 2">DSM 24874</strain>
    </source>
</reference>
<gene>
    <name evidence="1" type="ORF">B1806_02135</name>
</gene>
<dbReference type="SUPFAM" id="SSF52833">
    <property type="entry name" value="Thioredoxin-like"/>
    <property type="match status" value="1"/>
</dbReference>
<sequence>MQQPVFTLYRRDACLLCALAEALLGEAGVIYAVVDIESSVALEARYGTRIPVLARDDGAELGWPFDAEALRAFVACAP</sequence>
<dbReference type="Gene3D" id="3.40.30.10">
    <property type="entry name" value="Glutaredoxin"/>
    <property type="match status" value="1"/>
</dbReference>
<dbReference type="Pfam" id="PF05768">
    <property type="entry name" value="Glrx-like"/>
    <property type="match status" value="1"/>
</dbReference>
<evidence type="ECO:0008006" key="3">
    <source>
        <dbReference type="Google" id="ProtNLM"/>
    </source>
</evidence>
<keyword evidence="2" id="KW-1185">Reference proteome</keyword>
<comment type="caution">
    <text evidence="1">The sequence shown here is derived from an EMBL/GenBank/DDBJ whole genome shotgun (WGS) entry which is preliminary data.</text>
</comment>
<dbReference type="STRING" id="993689.GCA_002077135_01501"/>
<proteinExistence type="predicted"/>
<organism evidence="1 2">
    <name type="scientific">Metallibacterium scheffleri</name>
    <dbReference type="NCBI Taxonomy" id="993689"/>
    <lineage>
        <taxon>Bacteria</taxon>
        <taxon>Pseudomonadati</taxon>
        <taxon>Pseudomonadota</taxon>
        <taxon>Gammaproteobacteria</taxon>
        <taxon>Lysobacterales</taxon>
        <taxon>Rhodanobacteraceae</taxon>
        <taxon>Metallibacterium</taxon>
    </lineage>
</organism>
<dbReference type="Proteomes" id="UP000307749">
    <property type="component" value="Unassembled WGS sequence"/>
</dbReference>
<dbReference type="AlphaFoldDB" id="A0A4V3UTR6"/>